<evidence type="ECO:0000313" key="4">
    <source>
        <dbReference type="Proteomes" id="UP001165160"/>
    </source>
</evidence>
<feature type="region of interest" description="Disordered" evidence="1">
    <location>
        <begin position="860"/>
        <end position="926"/>
    </location>
</feature>
<feature type="compositionally biased region" description="Basic and acidic residues" evidence="1">
    <location>
        <begin position="93"/>
        <end position="117"/>
    </location>
</feature>
<feature type="compositionally biased region" description="Basic and acidic residues" evidence="1">
    <location>
        <begin position="67"/>
        <end position="81"/>
    </location>
</feature>
<evidence type="ECO:0000259" key="2">
    <source>
        <dbReference type="PROSITE" id="PS50048"/>
    </source>
</evidence>
<feature type="compositionally biased region" description="Polar residues" evidence="1">
    <location>
        <begin position="904"/>
        <end position="916"/>
    </location>
</feature>
<feature type="compositionally biased region" description="Low complexity" evidence="1">
    <location>
        <begin position="625"/>
        <end position="663"/>
    </location>
</feature>
<dbReference type="GO" id="GO:0008270">
    <property type="term" value="F:zinc ion binding"/>
    <property type="evidence" value="ECO:0007669"/>
    <property type="project" value="InterPro"/>
</dbReference>
<feature type="region of interest" description="Disordered" evidence="1">
    <location>
        <begin position="164"/>
        <end position="223"/>
    </location>
</feature>
<proteinExistence type="predicted"/>
<dbReference type="InterPro" id="IPR032710">
    <property type="entry name" value="NTF2-like_dom_sf"/>
</dbReference>
<accession>A0A9W7BKR3</accession>
<organism evidence="3 4">
    <name type="scientific">Triparma verrucosa</name>
    <dbReference type="NCBI Taxonomy" id="1606542"/>
    <lineage>
        <taxon>Eukaryota</taxon>
        <taxon>Sar</taxon>
        <taxon>Stramenopiles</taxon>
        <taxon>Ochrophyta</taxon>
        <taxon>Bolidophyceae</taxon>
        <taxon>Parmales</taxon>
        <taxon>Triparmaceae</taxon>
        <taxon>Triparma</taxon>
    </lineage>
</organism>
<dbReference type="GO" id="GO:0000981">
    <property type="term" value="F:DNA-binding transcription factor activity, RNA polymerase II-specific"/>
    <property type="evidence" value="ECO:0007669"/>
    <property type="project" value="InterPro"/>
</dbReference>
<feature type="domain" description="Zn(2)-C6 fungal-type" evidence="2">
    <location>
        <begin position="135"/>
        <end position="164"/>
    </location>
</feature>
<feature type="compositionally biased region" description="Acidic residues" evidence="1">
    <location>
        <begin position="39"/>
        <end position="48"/>
    </location>
</feature>
<protein>
    <recommendedName>
        <fullName evidence="2">Zn(2)-C6 fungal-type domain-containing protein</fullName>
    </recommendedName>
</protein>
<dbReference type="Gene3D" id="3.10.450.50">
    <property type="match status" value="1"/>
</dbReference>
<dbReference type="SMART" id="SM00066">
    <property type="entry name" value="GAL4"/>
    <property type="match status" value="1"/>
</dbReference>
<gene>
    <name evidence="3" type="ORF">TrVE_jg6240</name>
</gene>
<dbReference type="Proteomes" id="UP001165160">
    <property type="component" value="Unassembled WGS sequence"/>
</dbReference>
<dbReference type="EMBL" id="BRXX01000098">
    <property type="protein sequence ID" value="GMH89700.1"/>
    <property type="molecule type" value="Genomic_DNA"/>
</dbReference>
<dbReference type="InterPro" id="IPR001138">
    <property type="entry name" value="Zn2Cys6_DnaBD"/>
</dbReference>
<feature type="compositionally biased region" description="Acidic residues" evidence="1">
    <location>
        <begin position="118"/>
        <end position="127"/>
    </location>
</feature>
<feature type="region of interest" description="Disordered" evidence="1">
    <location>
        <begin position="1"/>
        <end position="132"/>
    </location>
</feature>
<feature type="compositionally biased region" description="Basic residues" evidence="1">
    <location>
        <begin position="190"/>
        <end position="201"/>
    </location>
</feature>
<name>A0A9W7BKR3_9STRA</name>
<evidence type="ECO:0000313" key="3">
    <source>
        <dbReference type="EMBL" id="GMH89700.1"/>
    </source>
</evidence>
<dbReference type="Pfam" id="PF00172">
    <property type="entry name" value="Zn_clus"/>
    <property type="match status" value="1"/>
</dbReference>
<dbReference type="SUPFAM" id="SSF57701">
    <property type="entry name" value="Zn2/Cys6 DNA-binding domain"/>
    <property type="match status" value="1"/>
</dbReference>
<dbReference type="CDD" id="cd00067">
    <property type="entry name" value="GAL4"/>
    <property type="match status" value="1"/>
</dbReference>
<feature type="region of interest" description="Disordered" evidence="1">
    <location>
        <begin position="383"/>
        <end position="408"/>
    </location>
</feature>
<feature type="compositionally biased region" description="Polar residues" evidence="1">
    <location>
        <begin position="13"/>
        <end position="26"/>
    </location>
</feature>
<sequence length="926" mass="100994">MESVKSNERTETEASLNQQPVTQRTQDGGDEGGMHTEVPEEQGAEDVGDVAQPKNLDSGEGAQEEATEVKAEVKAEVKGEGEGGAVLCGEVAADEKAPPPAPKEGEETQEQVKKEEGKEEEDEEDYPEPVFSGKTCTQCRIAKVKCDKHLPCSRCIRRGYVCSAQERGPGRPPSSTTPKNKKTDGDYSKKSKRHKGRRRASAKREQQAAAATAAPPQPPAQMHPSYYPNPYSAPFMHSPEGMVPYPSVSYPPSGAEGWNGAFHEGAPGYPGPYGSFPAAAYGDAMQYVQGKHGPTQRPTHKSIATQFLSKMASGSYTRDKIDDIISYLTDLAIKRDSSYLAKTVLKALLIAQTESSLGTDIGGTKIVEAQQLALVKAIAEKQQQQSEEEEDKEQLVSGKPIAPLQPNSTEKEAPAYIAEWLNQDNVLTSQRTTVNGETSFHCNNSFSNTFFNNAHASARYAAGGDAWKDLFEKAGDDSNYFHEILGGVVIGGERRLEYTFLANLVDKSGEQGMYRLEVRSELSAGGHSAFHIIKLSKAQPMGQPMPPHYYGAGGTDPQSQYARGGYPGYPPMAAAPQAGYQHQQQAQQMPYGQYPPHGYGVPNQQHLMMGMQNGMGGGMMPPPNQMQHHQQQQQQQQQQQMQQQQQQYQHANSNNGNPNNSYSKQGMQPPQHPSHPFDDTHIPIPEIDVLPQNAHVLIHTIDLLTTNSVGPILELCVSDVFVDAGEEDPDVPLLGTFIGKEKVAKFFSGWHEYFVLHTFSITDLKSLGNSVSCVASYQVTSKSSSRRSPVIRNQMKWMFDDGGKIMGIYMYVNEAELKSLFVTGWDKKGEELENQARQRRMQRDSARDWKHMIASISRKSGNASAVQGGMGGVHLPPGEDDLYSIGSNTSGIGSLLDNIGEATSPAQQSPSISPMSKTDELGPGGS</sequence>
<dbReference type="InterPro" id="IPR036864">
    <property type="entry name" value="Zn2-C6_fun-type_DNA-bd_sf"/>
</dbReference>
<dbReference type="PROSITE" id="PS00463">
    <property type="entry name" value="ZN2_CY6_FUNGAL_1"/>
    <property type="match status" value="1"/>
</dbReference>
<feature type="compositionally biased region" description="Basic and acidic residues" evidence="1">
    <location>
        <begin position="1"/>
        <end position="12"/>
    </location>
</feature>
<dbReference type="Gene3D" id="4.10.240.10">
    <property type="entry name" value="Zn(2)-C6 fungal-type DNA-binding domain"/>
    <property type="match status" value="1"/>
</dbReference>
<reference evidence="4" key="1">
    <citation type="journal article" date="2023" name="Commun. Biol.">
        <title>Genome analysis of Parmales, the sister group of diatoms, reveals the evolutionary specialization of diatoms from phago-mixotrophs to photoautotrophs.</title>
        <authorList>
            <person name="Ban H."/>
            <person name="Sato S."/>
            <person name="Yoshikawa S."/>
            <person name="Yamada K."/>
            <person name="Nakamura Y."/>
            <person name="Ichinomiya M."/>
            <person name="Sato N."/>
            <person name="Blanc-Mathieu R."/>
            <person name="Endo H."/>
            <person name="Kuwata A."/>
            <person name="Ogata H."/>
        </authorList>
    </citation>
    <scope>NUCLEOTIDE SEQUENCE [LARGE SCALE GENOMIC DNA]</scope>
    <source>
        <strain evidence="4">NIES 3699</strain>
    </source>
</reference>
<dbReference type="AlphaFoldDB" id="A0A9W7BKR3"/>
<dbReference type="PROSITE" id="PS50048">
    <property type="entry name" value="ZN2_CY6_FUNGAL_2"/>
    <property type="match status" value="1"/>
</dbReference>
<evidence type="ECO:0000256" key="1">
    <source>
        <dbReference type="SAM" id="MobiDB-lite"/>
    </source>
</evidence>
<feature type="region of interest" description="Disordered" evidence="1">
    <location>
        <begin position="607"/>
        <end position="683"/>
    </location>
</feature>
<dbReference type="SUPFAM" id="SSF54427">
    <property type="entry name" value="NTF2-like"/>
    <property type="match status" value="1"/>
</dbReference>
<keyword evidence="4" id="KW-1185">Reference proteome</keyword>
<comment type="caution">
    <text evidence="3">The sequence shown here is derived from an EMBL/GenBank/DDBJ whole genome shotgun (WGS) entry which is preliminary data.</text>
</comment>